<reference evidence="3 4" key="1">
    <citation type="submission" date="2018-07" db="EMBL/GenBank/DDBJ databases">
        <title>Genomic Encyclopedia of Type Strains, Phase III (KMG-III): the genomes of soil and plant-associated and newly described type strains.</title>
        <authorList>
            <person name="Whitman W."/>
        </authorList>
    </citation>
    <scope>NUCLEOTIDE SEQUENCE [LARGE SCALE GENOMIC DNA]</scope>
    <source>
        <strain evidence="3 4">CECT 7287</strain>
    </source>
</reference>
<accession>A0A3D9KH90</accession>
<dbReference type="PROSITE" id="PS50022">
    <property type="entry name" value="FA58C_3"/>
    <property type="match status" value="1"/>
</dbReference>
<feature type="domain" description="F5/8 type C" evidence="2">
    <location>
        <begin position="99"/>
        <end position="209"/>
    </location>
</feature>
<dbReference type="Gene3D" id="2.60.120.260">
    <property type="entry name" value="Galactose-binding domain-like"/>
    <property type="match status" value="1"/>
</dbReference>
<dbReference type="Gene3D" id="3.20.20.80">
    <property type="entry name" value="Glycosidases"/>
    <property type="match status" value="1"/>
</dbReference>
<dbReference type="Proteomes" id="UP000256977">
    <property type="component" value="Unassembled WGS sequence"/>
</dbReference>
<feature type="signal peptide" evidence="1">
    <location>
        <begin position="1"/>
        <end position="29"/>
    </location>
</feature>
<evidence type="ECO:0000259" key="2">
    <source>
        <dbReference type="PROSITE" id="PS50022"/>
    </source>
</evidence>
<dbReference type="InterPro" id="IPR000421">
    <property type="entry name" value="FA58C"/>
</dbReference>
<evidence type="ECO:0000313" key="4">
    <source>
        <dbReference type="Proteomes" id="UP000256977"/>
    </source>
</evidence>
<dbReference type="EMBL" id="QRDZ01000005">
    <property type="protein sequence ID" value="RED85250.1"/>
    <property type="molecule type" value="Genomic_DNA"/>
</dbReference>
<feature type="chain" id="PRO_5017710377" description="F5/8 type C domain-containing protein" evidence="1">
    <location>
        <begin position="30"/>
        <end position="865"/>
    </location>
</feature>
<dbReference type="SUPFAM" id="SSF51445">
    <property type="entry name" value="(Trans)glycosidases"/>
    <property type="match status" value="1"/>
</dbReference>
<protein>
    <recommendedName>
        <fullName evidence="2">F5/8 type C domain-containing protein</fullName>
    </recommendedName>
</protein>
<organism evidence="3 4">
    <name type="scientific">Cohnella phaseoli</name>
    <dbReference type="NCBI Taxonomy" id="456490"/>
    <lineage>
        <taxon>Bacteria</taxon>
        <taxon>Bacillati</taxon>
        <taxon>Bacillota</taxon>
        <taxon>Bacilli</taxon>
        <taxon>Bacillales</taxon>
        <taxon>Paenibacillaceae</taxon>
        <taxon>Cohnella</taxon>
    </lineage>
</organism>
<proteinExistence type="predicted"/>
<dbReference type="InterPro" id="IPR017853">
    <property type="entry name" value="GH"/>
</dbReference>
<keyword evidence="4" id="KW-1185">Reference proteome</keyword>
<keyword evidence="1" id="KW-0732">Signal</keyword>
<dbReference type="SUPFAM" id="SSF49785">
    <property type="entry name" value="Galactose-binding domain-like"/>
    <property type="match status" value="1"/>
</dbReference>
<dbReference type="RefSeq" id="WP_116060246.1">
    <property type="nucleotide sequence ID" value="NZ_QRDZ01000005.1"/>
</dbReference>
<comment type="caution">
    <text evidence="3">The sequence shown here is derived from an EMBL/GenBank/DDBJ whole genome shotgun (WGS) entry which is preliminary data.</text>
</comment>
<evidence type="ECO:0000313" key="3">
    <source>
        <dbReference type="EMBL" id="RED85250.1"/>
    </source>
</evidence>
<dbReference type="InterPro" id="IPR008979">
    <property type="entry name" value="Galactose-bd-like_sf"/>
</dbReference>
<sequence>MKNKYKIASLLFSVTLLLTFFNPYQTVSASTSGSTSDGTLLVNGQPFFPFGFYEVAWGQIPWHTNNFTVESDVASFARVTNVKGVRLKILKANMVQNYFGIVEIEVNDGSGPNLATSATASATSVHADPNHSPAELNDGSLSNDYASGTFPAMPAYVTLTWNSAKSFDKVTLKAWLCHTIAPTHYEVEVSADGATGWTKVASSYKMPAGKLSADMHQLAADGFNVMHPSADLDNGFDTSFVDDAGAKGIKLMPENIATLVNYNFLAQWKDKPAILGWSICDDCDPYIEPATAQSYQDAVRAIDSNHITYGTGAHYTYEPGYNVGSYVNILDTMGRQMYPIGTSIPMNTVYAAMKDTADAYRAAGKPAFGVIQTFSWYQIAPSLQPDPVLGRAPDASEVRNMTYQALAAGAKGILFFPYYYAPNNTTIPADLYAETKAMVPEINALKPALMLGNKTEVPTGNPNLRVTHWEYDGKVYVIVVNTSYDSVANVPYHQPGGPGTPADDSASIPLPAGYQNAVAKSMFTRLPSTLSIGTDGKLSGTVGAEQVQVYELTPVGKYDPLVTGQTLGALRNDFTGEAGFNFTIGGTARTVTSLGRFYVSGNNKSHTVSLYKESDKSLVASCTVNMAIGTADVSGFKYCTLPASITLAANTSYNLVSSETSGGDQYYHDDTTVTLGSGTANFAIFKWNGVWYYDGSASQSFGPVNLLFKDSSNFSMLTGKTLGSPQNSFTGEAGFNFTIGGTARTVSSLGRFMGNGNSGLHTVSLYKESDKSLVASCTVNMAAGKADGLGFKYCNLSTPASLSANTSYNLVASETSGGDRYYHDDTTVSLSNAWTANFAIFKWNGSWYYDGTVNQSFGPVNLLYY</sequence>
<name>A0A3D9KH90_9BACL</name>
<evidence type="ECO:0000256" key="1">
    <source>
        <dbReference type="SAM" id="SignalP"/>
    </source>
</evidence>
<dbReference type="AlphaFoldDB" id="A0A3D9KH90"/>
<gene>
    <name evidence="3" type="ORF">DFP98_105261</name>
</gene>